<dbReference type="EMBL" id="VDUX01000009">
    <property type="protein sequence ID" value="TXL56633.1"/>
    <property type="molecule type" value="Genomic_DNA"/>
</dbReference>
<evidence type="ECO:0000256" key="4">
    <source>
        <dbReference type="ARBA" id="ARBA00022679"/>
    </source>
</evidence>
<name>A0A5C8NDX7_9ACTN</name>
<keyword evidence="12" id="KW-1208">Phospholipid metabolism</keyword>
<keyword evidence="4" id="KW-0808">Transferase</keyword>
<dbReference type="Gene3D" id="2.60.200.40">
    <property type="match status" value="1"/>
</dbReference>
<dbReference type="GO" id="GO:0008654">
    <property type="term" value="P:phospholipid biosynthetic process"/>
    <property type="evidence" value="ECO:0007669"/>
    <property type="project" value="UniProtKB-KW"/>
</dbReference>
<dbReference type="Proteomes" id="UP000321571">
    <property type="component" value="Unassembled WGS sequence"/>
</dbReference>
<evidence type="ECO:0000313" key="15">
    <source>
        <dbReference type="Proteomes" id="UP000321571"/>
    </source>
</evidence>
<dbReference type="RefSeq" id="WP_147687707.1">
    <property type="nucleotide sequence ID" value="NZ_VDUX01000009.1"/>
</dbReference>
<dbReference type="AlphaFoldDB" id="A0A5C8NDX7"/>
<reference evidence="14 15" key="1">
    <citation type="submission" date="2019-06" db="EMBL/GenBank/DDBJ databases">
        <title>Aeromicrobium sp. nov., isolated from a maize field.</title>
        <authorList>
            <person name="Lin S.-Y."/>
            <person name="Tsai C.-F."/>
            <person name="Young C.-C."/>
        </authorList>
    </citation>
    <scope>NUCLEOTIDE SEQUENCE [LARGE SCALE GENOMIC DNA]</scope>
    <source>
        <strain evidence="14 15">CC-CFT486</strain>
    </source>
</reference>
<dbReference type="Pfam" id="PF19279">
    <property type="entry name" value="YegS_C"/>
    <property type="match status" value="1"/>
</dbReference>
<evidence type="ECO:0000256" key="9">
    <source>
        <dbReference type="ARBA" id="ARBA00022842"/>
    </source>
</evidence>
<dbReference type="GO" id="GO:0005886">
    <property type="term" value="C:plasma membrane"/>
    <property type="evidence" value="ECO:0007669"/>
    <property type="project" value="TreeGrafter"/>
</dbReference>
<evidence type="ECO:0000256" key="1">
    <source>
        <dbReference type="ARBA" id="ARBA00001946"/>
    </source>
</evidence>
<feature type="domain" description="DAGKc" evidence="13">
    <location>
        <begin position="1"/>
        <end position="129"/>
    </location>
</feature>
<organism evidence="14 15">
    <name type="scientific">Aeromicrobium terrae</name>
    <dbReference type="NCBI Taxonomy" id="2498846"/>
    <lineage>
        <taxon>Bacteria</taxon>
        <taxon>Bacillati</taxon>
        <taxon>Actinomycetota</taxon>
        <taxon>Actinomycetes</taxon>
        <taxon>Propionibacteriales</taxon>
        <taxon>Nocardioidaceae</taxon>
        <taxon>Aeromicrobium</taxon>
    </lineage>
</organism>
<dbReference type="SUPFAM" id="SSF111331">
    <property type="entry name" value="NAD kinase/diacylglycerol kinase-like"/>
    <property type="match status" value="1"/>
</dbReference>
<dbReference type="InterPro" id="IPR050187">
    <property type="entry name" value="Lipid_Phosphate_FormReg"/>
</dbReference>
<evidence type="ECO:0000256" key="7">
    <source>
        <dbReference type="ARBA" id="ARBA00022777"/>
    </source>
</evidence>
<dbReference type="InterPro" id="IPR016064">
    <property type="entry name" value="NAD/diacylglycerol_kinase_sf"/>
</dbReference>
<keyword evidence="7 14" id="KW-0418">Kinase</keyword>
<evidence type="ECO:0000256" key="3">
    <source>
        <dbReference type="ARBA" id="ARBA00022516"/>
    </source>
</evidence>
<keyword evidence="3" id="KW-0444">Lipid biosynthesis</keyword>
<evidence type="ECO:0000256" key="11">
    <source>
        <dbReference type="ARBA" id="ARBA00023209"/>
    </source>
</evidence>
<proteinExistence type="inferred from homology"/>
<dbReference type="GO" id="GO:0005524">
    <property type="term" value="F:ATP binding"/>
    <property type="evidence" value="ECO:0007669"/>
    <property type="project" value="UniProtKB-KW"/>
</dbReference>
<dbReference type="InterPro" id="IPR001206">
    <property type="entry name" value="Diacylglycerol_kinase_cat_dom"/>
</dbReference>
<dbReference type="PROSITE" id="PS50146">
    <property type="entry name" value="DAGK"/>
    <property type="match status" value="1"/>
</dbReference>
<dbReference type="NCBIfam" id="TIGR00147">
    <property type="entry name" value="YegS/Rv2252/BmrU family lipid kinase"/>
    <property type="match status" value="1"/>
</dbReference>
<evidence type="ECO:0000256" key="5">
    <source>
        <dbReference type="ARBA" id="ARBA00022723"/>
    </source>
</evidence>
<keyword evidence="6" id="KW-0547">Nucleotide-binding</keyword>
<evidence type="ECO:0000259" key="13">
    <source>
        <dbReference type="PROSITE" id="PS50146"/>
    </source>
</evidence>
<dbReference type="InterPro" id="IPR045540">
    <property type="entry name" value="YegS/DAGK_C"/>
</dbReference>
<evidence type="ECO:0000256" key="2">
    <source>
        <dbReference type="ARBA" id="ARBA00005983"/>
    </source>
</evidence>
<keyword evidence="5" id="KW-0479">Metal-binding</keyword>
<sequence>MRAALAIANSDAGSSTDEARDAALEVLRTRLDVELATTSSPDELESVLADHPDVDLVVALGGDGSLHAVVAALHDAGRLPDVTLGLVPLGTGNDFARSLDLPLEPEEAARVILDGRLVEIDLMVDGSDSVVVNAAHVGIGAEAAAKAEPWKKRLGPVGYAIGALITGFTKKGAAVEIFLDGEPMPAKDRVLQVAVGNGRFVGGGAELLPKADPTDGLIDVAVSYAVGFWRRLTYGWYLRRGKHPEHDDVIYRRAKTVEVHGERMRCTSDGEVTPPEREHSWRIEPGALRFVVP</sequence>
<evidence type="ECO:0000256" key="6">
    <source>
        <dbReference type="ARBA" id="ARBA00022741"/>
    </source>
</evidence>
<dbReference type="Gene3D" id="3.40.50.10330">
    <property type="entry name" value="Probable inorganic polyphosphate/atp-NAD kinase, domain 1"/>
    <property type="match status" value="1"/>
</dbReference>
<dbReference type="GO" id="GO:0016301">
    <property type="term" value="F:kinase activity"/>
    <property type="evidence" value="ECO:0007669"/>
    <property type="project" value="UniProtKB-KW"/>
</dbReference>
<keyword evidence="10" id="KW-0443">Lipid metabolism</keyword>
<dbReference type="Pfam" id="PF00781">
    <property type="entry name" value="DAGK_cat"/>
    <property type="match status" value="1"/>
</dbReference>
<keyword evidence="11" id="KW-0594">Phospholipid biosynthesis</keyword>
<dbReference type="PANTHER" id="PTHR12358">
    <property type="entry name" value="SPHINGOSINE KINASE"/>
    <property type="match status" value="1"/>
</dbReference>
<dbReference type="InterPro" id="IPR005218">
    <property type="entry name" value="Diacylglycerol/lipid_kinase"/>
</dbReference>
<evidence type="ECO:0000256" key="10">
    <source>
        <dbReference type="ARBA" id="ARBA00023098"/>
    </source>
</evidence>
<dbReference type="SMART" id="SM00046">
    <property type="entry name" value="DAGKc"/>
    <property type="match status" value="1"/>
</dbReference>
<accession>A0A5C8NDX7</accession>
<dbReference type="GO" id="GO:0046872">
    <property type="term" value="F:metal ion binding"/>
    <property type="evidence" value="ECO:0007669"/>
    <property type="project" value="UniProtKB-KW"/>
</dbReference>
<keyword evidence="15" id="KW-1185">Reference proteome</keyword>
<evidence type="ECO:0000256" key="8">
    <source>
        <dbReference type="ARBA" id="ARBA00022840"/>
    </source>
</evidence>
<dbReference type="OrthoDB" id="142078at2"/>
<comment type="cofactor">
    <cofactor evidence="1">
        <name>Mg(2+)</name>
        <dbReference type="ChEBI" id="CHEBI:18420"/>
    </cofactor>
</comment>
<comment type="similarity">
    <text evidence="2">Belongs to the diacylglycerol/lipid kinase family.</text>
</comment>
<comment type="caution">
    <text evidence="14">The sequence shown here is derived from an EMBL/GenBank/DDBJ whole genome shotgun (WGS) entry which is preliminary data.</text>
</comment>
<dbReference type="InterPro" id="IPR017438">
    <property type="entry name" value="ATP-NAD_kinase_N"/>
</dbReference>
<dbReference type="PANTHER" id="PTHR12358:SF106">
    <property type="entry name" value="LIPID KINASE YEGS"/>
    <property type="match status" value="1"/>
</dbReference>
<keyword evidence="9" id="KW-0460">Magnesium</keyword>
<keyword evidence="8" id="KW-0067">ATP-binding</keyword>
<evidence type="ECO:0000256" key="12">
    <source>
        <dbReference type="ARBA" id="ARBA00023264"/>
    </source>
</evidence>
<evidence type="ECO:0000313" key="14">
    <source>
        <dbReference type="EMBL" id="TXL56633.1"/>
    </source>
</evidence>
<protein>
    <submittedName>
        <fullName evidence="14">Diacylglycerol kinase family lipid kinase</fullName>
    </submittedName>
</protein>
<gene>
    <name evidence="14" type="ORF">FHP06_15360</name>
</gene>